<dbReference type="InParanoid" id="A0A2P5EYI7"/>
<proteinExistence type="predicted"/>
<name>A0A2P5EYI7_TREOI</name>
<dbReference type="PANTHER" id="PTHR38394">
    <property type="entry name" value="NEUROFILAMENT LIGHT PROTEIN"/>
    <property type="match status" value="1"/>
</dbReference>
<comment type="caution">
    <text evidence="1">The sequence shown here is derived from an EMBL/GenBank/DDBJ whole genome shotgun (WGS) entry which is preliminary data.</text>
</comment>
<organism evidence="1 2">
    <name type="scientific">Trema orientale</name>
    <name type="common">Charcoal tree</name>
    <name type="synonym">Celtis orientalis</name>
    <dbReference type="NCBI Taxonomy" id="63057"/>
    <lineage>
        <taxon>Eukaryota</taxon>
        <taxon>Viridiplantae</taxon>
        <taxon>Streptophyta</taxon>
        <taxon>Embryophyta</taxon>
        <taxon>Tracheophyta</taxon>
        <taxon>Spermatophyta</taxon>
        <taxon>Magnoliopsida</taxon>
        <taxon>eudicotyledons</taxon>
        <taxon>Gunneridae</taxon>
        <taxon>Pentapetalae</taxon>
        <taxon>rosids</taxon>
        <taxon>fabids</taxon>
        <taxon>Rosales</taxon>
        <taxon>Cannabaceae</taxon>
        <taxon>Trema</taxon>
    </lineage>
</organism>
<sequence length="193" mass="21452">MALIFRLTTAPPAAYVAHDDDDMELHLVQIKAQISNKRNLVRQLAASVSAARNDAIASRREAAESLLRASNAYANLEIQLNDAYKSEDFDTAETLSQTLAATENHKNSPLAALADAKAHCDAVESRMQEFIEDKIRLAKTEKKLSDHVQLLQHEVSASRSSLKELSTRKSSIQQDIASSKRKIIFIDKRVPEI</sequence>
<gene>
    <name evidence="1" type="ORF">TorRG33x02_136600</name>
</gene>
<protein>
    <submittedName>
        <fullName evidence="1">Uncharacterized protein</fullName>
    </submittedName>
</protein>
<dbReference type="Proteomes" id="UP000237000">
    <property type="component" value="Unassembled WGS sequence"/>
</dbReference>
<dbReference type="AlphaFoldDB" id="A0A2P5EYI7"/>
<dbReference type="PANTHER" id="PTHR38394:SF1">
    <property type="entry name" value="NEUROFILAMENT LIGHT PROTEIN"/>
    <property type="match status" value="1"/>
</dbReference>
<dbReference type="EMBL" id="JXTC01000082">
    <property type="protein sequence ID" value="PON90605.1"/>
    <property type="molecule type" value="Genomic_DNA"/>
</dbReference>
<evidence type="ECO:0000313" key="1">
    <source>
        <dbReference type="EMBL" id="PON90605.1"/>
    </source>
</evidence>
<accession>A0A2P5EYI7</accession>
<reference evidence="2" key="1">
    <citation type="submission" date="2016-06" db="EMBL/GenBank/DDBJ databases">
        <title>Parallel loss of symbiosis genes in relatives of nitrogen-fixing non-legume Parasponia.</title>
        <authorList>
            <person name="Van Velzen R."/>
            <person name="Holmer R."/>
            <person name="Bu F."/>
            <person name="Rutten L."/>
            <person name="Van Zeijl A."/>
            <person name="Liu W."/>
            <person name="Santuari L."/>
            <person name="Cao Q."/>
            <person name="Sharma T."/>
            <person name="Shen D."/>
            <person name="Roswanjaya Y."/>
            <person name="Wardhani T."/>
            <person name="Kalhor M.S."/>
            <person name="Jansen J."/>
            <person name="Van den Hoogen J."/>
            <person name="Gungor B."/>
            <person name="Hartog M."/>
            <person name="Hontelez J."/>
            <person name="Verver J."/>
            <person name="Yang W.-C."/>
            <person name="Schijlen E."/>
            <person name="Repin R."/>
            <person name="Schilthuizen M."/>
            <person name="Schranz E."/>
            <person name="Heidstra R."/>
            <person name="Miyata K."/>
            <person name="Fedorova E."/>
            <person name="Kohlen W."/>
            <person name="Bisseling T."/>
            <person name="Smit S."/>
            <person name="Geurts R."/>
        </authorList>
    </citation>
    <scope>NUCLEOTIDE SEQUENCE [LARGE SCALE GENOMIC DNA]</scope>
    <source>
        <strain evidence="2">cv. RG33-2</strain>
    </source>
</reference>
<evidence type="ECO:0000313" key="2">
    <source>
        <dbReference type="Proteomes" id="UP000237000"/>
    </source>
</evidence>
<keyword evidence="2" id="KW-1185">Reference proteome</keyword>
<dbReference type="STRING" id="63057.A0A2P5EYI7"/>
<dbReference type="OrthoDB" id="1301563at2759"/>